<accession>E3NB41</accession>
<keyword evidence="3" id="KW-1185">Reference proteome</keyword>
<evidence type="ECO:0000313" key="2">
    <source>
        <dbReference type="EMBL" id="EFO91768.1"/>
    </source>
</evidence>
<feature type="compositionally biased region" description="Basic and acidic residues" evidence="1">
    <location>
        <begin position="162"/>
        <end position="240"/>
    </location>
</feature>
<dbReference type="OrthoDB" id="5872300at2759"/>
<feature type="compositionally biased region" description="Basic and acidic residues" evidence="1">
    <location>
        <begin position="92"/>
        <end position="118"/>
    </location>
</feature>
<evidence type="ECO:0000313" key="3">
    <source>
        <dbReference type="Proteomes" id="UP000008281"/>
    </source>
</evidence>
<feature type="region of interest" description="Disordered" evidence="1">
    <location>
        <begin position="68"/>
        <end position="327"/>
    </location>
</feature>
<dbReference type="Proteomes" id="UP000008281">
    <property type="component" value="Unassembled WGS sequence"/>
</dbReference>
<organism evidence="3">
    <name type="scientific">Caenorhabditis remanei</name>
    <name type="common">Caenorhabditis vulgaris</name>
    <dbReference type="NCBI Taxonomy" id="31234"/>
    <lineage>
        <taxon>Eukaryota</taxon>
        <taxon>Metazoa</taxon>
        <taxon>Ecdysozoa</taxon>
        <taxon>Nematoda</taxon>
        <taxon>Chromadorea</taxon>
        <taxon>Rhabditida</taxon>
        <taxon>Rhabditina</taxon>
        <taxon>Rhabditomorpha</taxon>
        <taxon>Rhabditoidea</taxon>
        <taxon>Rhabditidae</taxon>
        <taxon>Peloderinae</taxon>
        <taxon>Caenorhabditis</taxon>
    </lineage>
</organism>
<dbReference type="EMBL" id="DS268581">
    <property type="protein sequence ID" value="EFO91768.1"/>
    <property type="molecule type" value="Genomic_DNA"/>
</dbReference>
<dbReference type="AlphaFoldDB" id="E3NB41"/>
<dbReference type="STRING" id="31234.E3NB41"/>
<sequence length="550" mass="61643">MSDFYITLPSSVPNSQFPNTSSRYVTRLPDVLTLERDKYRVAATDIIYPYSFVNVGKALDFWIHYRPAASSSPPRIPRRIDQQKPAAAPPPEQKDPQKPAPPEKKDQEKPAAEKKDQQKPAAAPPPEQKDPQKPAPPEKKDQEKPAAEKKDQQKPAAAPPPEQKDPQKPAPPEKKDQEKPAAEKKDKQKPVPTEKKDQKKPEEKKDQKKPAAEKKDQQKPAPTEKKDQKKPAPTEKKDQKTPAPAGAETKKEETIADWNRQFESLSGGTPAGGETTTPPESVADLNRQFMSLSGKPKPAPPENQPTQQPAPPIVQKKGDGDDDDSVASWNRQFESLGTRGETIDAWNQQFLSLEKQRAEHDEAWPLYAASSMLLLHNKSTDPTTYQQQVEEFRKLRAKISTSHTSTSRGLLHFSNVGDQIKIEFLDGDISFVEFDETCAYFLGFTDPIVTKSQPAHKKVDYFGNVSTLYLYCDVVDPIIVGNTKSSLLSVIPCRGAYGEMIHHTVTHPRYLPLMNSTIDSIRVELLTEFGEPIDFNWGSTIIVLHFKRIE</sequence>
<dbReference type="FunCoup" id="E3NB41">
    <property type="interactions" value="163"/>
</dbReference>
<dbReference type="OMA" id="RRTHYLN"/>
<name>E3NB41_CAERE</name>
<feature type="compositionally biased region" description="Basic and acidic residues" evidence="1">
    <location>
        <begin position="127"/>
        <end position="153"/>
    </location>
</feature>
<dbReference type="eggNOG" id="ENOG502RS0T">
    <property type="taxonomic scope" value="Eukaryota"/>
</dbReference>
<proteinExistence type="predicted"/>
<reference evidence="2" key="1">
    <citation type="submission" date="2007-07" db="EMBL/GenBank/DDBJ databases">
        <title>PCAP assembly of the Caenorhabditis remanei genome.</title>
        <authorList>
            <consortium name="The Caenorhabditis remanei Sequencing Consortium"/>
            <person name="Wilson R.K."/>
        </authorList>
    </citation>
    <scope>NUCLEOTIDE SEQUENCE [LARGE SCALE GENOMIC DNA]</scope>
    <source>
        <strain evidence="2">PB4641</strain>
    </source>
</reference>
<dbReference type="InParanoid" id="E3NB41"/>
<feature type="compositionally biased region" description="Pro residues" evidence="1">
    <location>
        <begin position="297"/>
        <end position="312"/>
    </location>
</feature>
<protein>
    <submittedName>
        <fullName evidence="2">Uncharacterized protein</fullName>
    </submittedName>
</protein>
<dbReference type="HOGENOM" id="CLU_015332_0_0_1"/>
<gene>
    <name evidence="2" type="ORF">CRE_06997</name>
</gene>
<evidence type="ECO:0000256" key="1">
    <source>
        <dbReference type="SAM" id="MobiDB-lite"/>
    </source>
</evidence>